<accession>A0A378PKM5</accession>
<evidence type="ECO:0000313" key="7">
    <source>
        <dbReference type="EMBL" id="ANB91647.1"/>
    </source>
</evidence>
<dbReference type="KEGG" id="moi:MOVS_06250"/>
<evidence type="ECO:0000313" key="8">
    <source>
        <dbReference type="EMBL" id="STY87305.1"/>
    </source>
</evidence>
<keyword evidence="4 6" id="KW-0472">Membrane</keyword>
<reference evidence="7 9" key="1">
    <citation type="submission" date="2015-04" db="EMBL/GenBank/DDBJ databases">
        <authorList>
            <person name="Calcutt M.J."/>
            <person name="Foecking M.F."/>
        </authorList>
    </citation>
    <scope>NUCLEOTIDE SEQUENCE [LARGE SCALE GENOMIC DNA]</scope>
    <source>
        <strain evidence="7 9">199/55</strain>
    </source>
</reference>
<dbReference type="PANTHER" id="PTHR30168:SF0">
    <property type="entry name" value="INNER MEMBRANE PROTEIN"/>
    <property type="match status" value="1"/>
</dbReference>
<protein>
    <submittedName>
        <fullName evidence="7">Metallopeptidase</fullName>
    </submittedName>
    <submittedName>
        <fullName evidence="8">Predicted metalloprotease</fullName>
    </submittedName>
</protein>
<evidence type="ECO:0000256" key="4">
    <source>
        <dbReference type="ARBA" id="ARBA00023136"/>
    </source>
</evidence>
<dbReference type="PANTHER" id="PTHR30168">
    <property type="entry name" value="PUTATIVE MEMBRANE PROTEIN YPFJ"/>
    <property type="match status" value="1"/>
</dbReference>
<evidence type="ECO:0000313" key="10">
    <source>
        <dbReference type="Proteomes" id="UP000255102"/>
    </source>
</evidence>
<keyword evidence="9" id="KW-1185">Reference proteome</keyword>
<dbReference type="Pfam" id="PF04228">
    <property type="entry name" value="Zn_peptidase"/>
    <property type="match status" value="1"/>
</dbReference>
<dbReference type="Proteomes" id="UP000255102">
    <property type="component" value="Unassembled WGS sequence"/>
</dbReference>
<dbReference type="GO" id="GO:0006508">
    <property type="term" value="P:proteolysis"/>
    <property type="evidence" value="ECO:0007669"/>
    <property type="project" value="UniProtKB-KW"/>
</dbReference>
<dbReference type="Proteomes" id="UP000076765">
    <property type="component" value="Chromosome"/>
</dbReference>
<keyword evidence="8" id="KW-0645">Protease</keyword>
<keyword evidence="3 6" id="KW-1133">Transmembrane helix</keyword>
<evidence type="ECO:0000256" key="5">
    <source>
        <dbReference type="SAM" id="MobiDB-lite"/>
    </source>
</evidence>
<feature type="transmembrane region" description="Helical" evidence="6">
    <location>
        <begin position="21"/>
        <end position="42"/>
    </location>
</feature>
<evidence type="ECO:0000256" key="6">
    <source>
        <dbReference type="SAM" id="Phobius"/>
    </source>
</evidence>
<comment type="subcellular location">
    <subcellularLocation>
        <location evidence="1">Membrane</location>
        <topology evidence="1">Single-pass membrane protein</topology>
    </subcellularLocation>
</comment>
<organism evidence="8 10">
    <name type="scientific">Moraxella ovis</name>
    <dbReference type="NCBI Taxonomy" id="29433"/>
    <lineage>
        <taxon>Bacteria</taxon>
        <taxon>Pseudomonadati</taxon>
        <taxon>Pseudomonadota</taxon>
        <taxon>Gammaproteobacteria</taxon>
        <taxon>Moraxellales</taxon>
        <taxon>Moraxellaceae</taxon>
        <taxon>Moraxella</taxon>
    </lineage>
</organism>
<sequence length="300" mass="32938">MQWKGRRQSNNIEDRRGGGGARKVGGVSIFSLILALIVWKVFGISPETTLGVAEQITQNNQSAQAPAQETADQAETREFVATVLADTEDVWTPIFAQLGGTYQAPKLVMFSGSVQSACGSATSASGPFYCPADQKVYLDTSFFKAMRTQMGISGEKNSSELTRQDQAADFAQAYVIAHEVGHHVQTLLGISTEVRRAQANASEAAANNLSVRQELQADCFAGLWARHNHERTQFLEKGDIEEALDAAEKIGDDYLQHKSHGHTVPDSFTHGTSAQRQRWFYRGFETGDIKQCDTFATREL</sequence>
<dbReference type="InterPro" id="IPR007343">
    <property type="entry name" value="Uncharacterised_pept_Zn_put"/>
</dbReference>
<dbReference type="EMBL" id="CP011158">
    <property type="protein sequence ID" value="ANB91647.1"/>
    <property type="molecule type" value="Genomic_DNA"/>
</dbReference>
<dbReference type="GO" id="GO:0016020">
    <property type="term" value="C:membrane"/>
    <property type="evidence" value="ECO:0007669"/>
    <property type="project" value="UniProtKB-SubCell"/>
</dbReference>
<evidence type="ECO:0000256" key="3">
    <source>
        <dbReference type="ARBA" id="ARBA00022989"/>
    </source>
</evidence>
<proteinExistence type="predicted"/>
<dbReference type="RefSeq" id="WP_063514224.1">
    <property type="nucleotide sequence ID" value="NZ_CP011158.1"/>
</dbReference>
<dbReference type="AlphaFoldDB" id="A0A378PKM5"/>
<gene>
    <name evidence="7" type="ORF">MOVS_06250</name>
    <name evidence="8" type="ORF">NCTC11227_01312</name>
</gene>
<keyword evidence="2 6" id="KW-0812">Transmembrane</keyword>
<evidence type="ECO:0000256" key="1">
    <source>
        <dbReference type="ARBA" id="ARBA00004167"/>
    </source>
</evidence>
<evidence type="ECO:0000256" key="2">
    <source>
        <dbReference type="ARBA" id="ARBA00022692"/>
    </source>
</evidence>
<dbReference type="STRING" id="29433.MOVS_06250"/>
<keyword evidence="8" id="KW-0482">Metalloprotease</keyword>
<dbReference type="EMBL" id="UGPW01000001">
    <property type="protein sequence ID" value="STY87305.1"/>
    <property type="molecule type" value="Genomic_DNA"/>
</dbReference>
<evidence type="ECO:0000313" key="9">
    <source>
        <dbReference type="Proteomes" id="UP000076765"/>
    </source>
</evidence>
<reference evidence="8 10" key="2">
    <citation type="submission" date="2018-06" db="EMBL/GenBank/DDBJ databases">
        <authorList>
            <consortium name="Pathogen Informatics"/>
            <person name="Doyle S."/>
        </authorList>
    </citation>
    <scope>NUCLEOTIDE SEQUENCE [LARGE SCALE GENOMIC DNA]</scope>
    <source>
        <strain evidence="8 10">NCTC11227</strain>
    </source>
</reference>
<keyword evidence="8" id="KW-0378">Hydrolase</keyword>
<name>A0A378PKM5_9GAMM</name>
<dbReference type="GO" id="GO:0008237">
    <property type="term" value="F:metallopeptidase activity"/>
    <property type="evidence" value="ECO:0007669"/>
    <property type="project" value="UniProtKB-KW"/>
</dbReference>
<feature type="region of interest" description="Disordered" evidence="5">
    <location>
        <begin position="1"/>
        <end position="20"/>
    </location>
</feature>